<keyword evidence="3" id="KW-1185">Reference proteome</keyword>
<evidence type="ECO:0000256" key="1">
    <source>
        <dbReference type="SAM" id="SignalP"/>
    </source>
</evidence>
<reference evidence="2 3" key="1">
    <citation type="journal article" date="2023" name="Antonie Van Leeuwenhoek">
        <title>Mesoterricola silvestris gen. nov., sp. nov., Mesoterricola sediminis sp. nov., Geothrix oryzae sp. nov., Geothrix edaphica sp. nov., Geothrix rubra sp. nov., and Geothrix limicola sp. nov., six novel members of Acidobacteriota isolated from soils.</title>
        <authorList>
            <person name="Itoh H."/>
            <person name="Sugisawa Y."/>
            <person name="Mise K."/>
            <person name="Xu Z."/>
            <person name="Kuniyasu M."/>
            <person name="Ushijima N."/>
            <person name="Kawano K."/>
            <person name="Kobayashi E."/>
            <person name="Shiratori Y."/>
            <person name="Masuda Y."/>
            <person name="Senoo K."/>
        </authorList>
    </citation>
    <scope>NUCLEOTIDE SEQUENCE [LARGE SCALE GENOMIC DNA]</scope>
    <source>
        <strain evidence="2 3">Red803</strain>
    </source>
</reference>
<protein>
    <submittedName>
        <fullName evidence="2">Uncharacterized protein</fullName>
    </submittedName>
</protein>
<feature type="signal peptide" evidence="1">
    <location>
        <begin position="1"/>
        <end position="17"/>
    </location>
</feature>
<feature type="chain" id="PRO_5045555035" evidence="1">
    <location>
        <begin position="18"/>
        <end position="163"/>
    </location>
</feature>
<organism evidence="2 3">
    <name type="scientific">Geothrix rubra</name>
    <dbReference type="NCBI Taxonomy" id="2927977"/>
    <lineage>
        <taxon>Bacteria</taxon>
        <taxon>Pseudomonadati</taxon>
        <taxon>Acidobacteriota</taxon>
        <taxon>Holophagae</taxon>
        <taxon>Holophagales</taxon>
        <taxon>Holophagaceae</taxon>
        <taxon>Geothrix</taxon>
    </lineage>
</organism>
<proteinExistence type="predicted"/>
<gene>
    <name evidence="2" type="ORF">GETHPA_13450</name>
</gene>
<dbReference type="RefSeq" id="WP_285723881.1">
    <property type="nucleotide sequence ID" value="NZ_BSDD01000002.1"/>
</dbReference>
<accession>A0ABQ5Q5E2</accession>
<sequence length="163" mass="16024">MRIPLLPALLSVPFLLACGGGGGGSTTAAAPPSPPATTCPIATAKANPSFSADLLPALQSSCGSAATSCHGGSSPTGHVIYSGTAAQVYAQLVNVVPANAPTGQGWVLVKPGDVAHSWIIAKVTQDQPGGTGYGARMPLAAPNLCQPTVDTLSAWIAAGAPNN</sequence>
<dbReference type="Proteomes" id="UP001165089">
    <property type="component" value="Unassembled WGS sequence"/>
</dbReference>
<name>A0ABQ5Q5E2_9BACT</name>
<evidence type="ECO:0000313" key="2">
    <source>
        <dbReference type="EMBL" id="GLH69812.1"/>
    </source>
</evidence>
<dbReference type="PROSITE" id="PS51257">
    <property type="entry name" value="PROKAR_LIPOPROTEIN"/>
    <property type="match status" value="1"/>
</dbReference>
<dbReference type="EMBL" id="BSDD01000002">
    <property type="protein sequence ID" value="GLH69812.1"/>
    <property type="molecule type" value="Genomic_DNA"/>
</dbReference>
<comment type="caution">
    <text evidence="2">The sequence shown here is derived from an EMBL/GenBank/DDBJ whole genome shotgun (WGS) entry which is preliminary data.</text>
</comment>
<keyword evidence="1" id="KW-0732">Signal</keyword>
<evidence type="ECO:0000313" key="3">
    <source>
        <dbReference type="Proteomes" id="UP001165089"/>
    </source>
</evidence>